<comment type="caution">
    <text evidence="3">The sequence shown here is derived from an EMBL/GenBank/DDBJ whole genome shotgun (WGS) entry which is preliminary data.</text>
</comment>
<evidence type="ECO:0000256" key="1">
    <source>
        <dbReference type="SAM" id="MobiDB-lite"/>
    </source>
</evidence>
<proteinExistence type="predicted"/>
<name>X1T8S7_9ZZZZ</name>
<dbReference type="InterPro" id="IPR036736">
    <property type="entry name" value="ACP-like_sf"/>
</dbReference>
<dbReference type="InterPro" id="IPR009081">
    <property type="entry name" value="PP-bd_ACP"/>
</dbReference>
<dbReference type="GO" id="GO:0044550">
    <property type="term" value="P:secondary metabolite biosynthetic process"/>
    <property type="evidence" value="ECO:0007669"/>
    <property type="project" value="TreeGrafter"/>
</dbReference>
<dbReference type="GO" id="GO:0005737">
    <property type="term" value="C:cytoplasm"/>
    <property type="evidence" value="ECO:0007669"/>
    <property type="project" value="TreeGrafter"/>
</dbReference>
<dbReference type="Pfam" id="PF00550">
    <property type="entry name" value="PP-binding"/>
    <property type="match status" value="1"/>
</dbReference>
<dbReference type="GO" id="GO:0031177">
    <property type="term" value="F:phosphopantetheine binding"/>
    <property type="evidence" value="ECO:0007669"/>
    <property type="project" value="TreeGrafter"/>
</dbReference>
<dbReference type="InterPro" id="IPR045851">
    <property type="entry name" value="AMP-bd_C_sf"/>
</dbReference>
<accession>X1T8S7</accession>
<feature type="non-terminal residue" evidence="3">
    <location>
        <position position="253"/>
    </location>
</feature>
<gene>
    <name evidence="3" type="ORF">S12H4_28080</name>
</gene>
<dbReference type="SUPFAM" id="SSF56801">
    <property type="entry name" value="Acetyl-CoA synthetase-like"/>
    <property type="match status" value="1"/>
</dbReference>
<evidence type="ECO:0000313" key="3">
    <source>
        <dbReference type="EMBL" id="GAJ01674.1"/>
    </source>
</evidence>
<dbReference type="GO" id="GO:0043041">
    <property type="term" value="P:amino acid activation for nonribosomal peptide biosynthetic process"/>
    <property type="evidence" value="ECO:0007669"/>
    <property type="project" value="TreeGrafter"/>
</dbReference>
<dbReference type="AlphaFoldDB" id="X1T8S7"/>
<dbReference type="SUPFAM" id="SSF47336">
    <property type="entry name" value="ACP-like"/>
    <property type="match status" value="1"/>
</dbReference>
<sequence>MRGHRVEVQAVEDILQTQFSEIEATALDYQNQELVAFVAAPSAKIQDNSQVVSAPPEWAARVTATLERQLPAPSVPTRIFLVDRFVMKSTSGKIDRDRLPDVALLLKNGPSPVDDAPRGVPPGESESADRCGGPPDADVGVDPDCEEILSICRDVFETPLGWDDVFVDNGGHSIVIARLAQRLQAAGWSVAVRALLSDCDTARKVASRPRQLQQPSVAILANANPEQRLAGHDEIAARVLSVNHFTLLQILFL</sequence>
<evidence type="ECO:0000259" key="2">
    <source>
        <dbReference type="Pfam" id="PF00550"/>
    </source>
</evidence>
<feature type="domain" description="Carrier" evidence="2">
    <location>
        <begin position="147"/>
        <end position="206"/>
    </location>
</feature>
<reference evidence="3" key="1">
    <citation type="journal article" date="2014" name="Front. Microbiol.">
        <title>High frequency of phylogenetically diverse reductive dehalogenase-homologous genes in deep subseafloor sedimentary metagenomes.</title>
        <authorList>
            <person name="Kawai M."/>
            <person name="Futagami T."/>
            <person name="Toyoda A."/>
            <person name="Takaki Y."/>
            <person name="Nishi S."/>
            <person name="Hori S."/>
            <person name="Arai W."/>
            <person name="Tsubouchi T."/>
            <person name="Morono Y."/>
            <person name="Uchiyama I."/>
            <person name="Ito T."/>
            <person name="Fujiyama A."/>
            <person name="Inagaki F."/>
            <person name="Takami H."/>
        </authorList>
    </citation>
    <scope>NUCLEOTIDE SEQUENCE</scope>
    <source>
        <strain evidence="3">Expedition CK06-06</strain>
    </source>
</reference>
<dbReference type="Gene3D" id="1.10.1200.10">
    <property type="entry name" value="ACP-like"/>
    <property type="match status" value="1"/>
</dbReference>
<dbReference type="PANTHER" id="PTHR45527:SF1">
    <property type="entry name" value="FATTY ACID SYNTHASE"/>
    <property type="match status" value="1"/>
</dbReference>
<feature type="region of interest" description="Disordered" evidence="1">
    <location>
        <begin position="107"/>
        <end position="135"/>
    </location>
</feature>
<dbReference type="Gene3D" id="3.30.300.30">
    <property type="match status" value="1"/>
</dbReference>
<protein>
    <recommendedName>
        <fullName evidence="2">Carrier domain-containing protein</fullName>
    </recommendedName>
</protein>
<dbReference type="EMBL" id="BARW01016079">
    <property type="protein sequence ID" value="GAJ01674.1"/>
    <property type="molecule type" value="Genomic_DNA"/>
</dbReference>
<organism evidence="3">
    <name type="scientific">marine sediment metagenome</name>
    <dbReference type="NCBI Taxonomy" id="412755"/>
    <lineage>
        <taxon>unclassified sequences</taxon>
        <taxon>metagenomes</taxon>
        <taxon>ecological metagenomes</taxon>
    </lineage>
</organism>
<dbReference type="PANTHER" id="PTHR45527">
    <property type="entry name" value="NONRIBOSOMAL PEPTIDE SYNTHETASE"/>
    <property type="match status" value="1"/>
</dbReference>